<organism evidence="2 3">
    <name type="scientific">Cerrena zonata</name>
    <dbReference type="NCBI Taxonomy" id="2478898"/>
    <lineage>
        <taxon>Eukaryota</taxon>
        <taxon>Fungi</taxon>
        <taxon>Dikarya</taxon>
        <taxon>Basidiomycota</taxon>
        <taxon>Agaricomycotina</taxon>
        <taxon>Agaricomycetes</taxon>
        <taxon>Polyporales</taxon>
        <taxon>Cerrenaceae</taxon>
        <taxon>Cerrena</taxon>
    </lineage>
</organism>
<name>A0AAW0H022_9APHY</name>
<reference evidence="2 3" key="1">
    <citation type="submission" date="2022-09" db="EMBL/GenBank/DDBJ databases">
        <authorList>
            <person name="Palmer J.M."/>
        </authorList>
    </citation>
    <scope>NUCLEOTIDE SEQUENCE [LARGE SCALE GENOMIC DNA]</scope>
    <source>
        <strain evidence="2 3">DSM 7382</strain>
    </source>
</reference>
<sequence>MRVLASTYTPKDLNFKGFSLYADFRPEVNEWGKRGEVRCQTILDLRNMVLEVGEMKGDVIGSSSGGGGPPDGGEMIVNSTSRLDVVKVGKLDEMDGDVHDKMEGKGKAKDNSFEQGSHDEVRTEPDQKKVKIGADELADEDEYDAAFDDLGDIDLQHLP</sequence>
<gene>
    <name evidence="2" type="ORF">QCA50_000519</name>
</gene>
<proteinExistence type="predicted"/>
<dbReference type="AlphaFoldDB" id="A0AAW0H022"/>
<comment type="caution">
    <text evidence="2">The sequence shown here is derived from an EMBL/GenBank/DDBJ whole genome shotgun (WGS) entry which is preliminary data.</text>
</comment>
<keyword evidence="3" id="KW-1185">Reference proteome</keyword>
<dbReference type="Proteomes" id="UP001385951">
    <property type="component" value="Unassembled WGS sequence"/>
</dbReference>
<evidence type="ECO:0000313" key="2">
    <source>
        <dbReference type="EMBL" id="KAK7695881.1"/>
    </source>
</evidence>
<protein>
    <submittedName>
        <fullName evidence="2">Uncharacterized protein</fullName>
    </submittedName>
</protein>
<accession>A0AAW0H022</accession>
<evidence type="ECO:0000256" key="1">
    <source>
        <dbReference type="SAM" id="MobiDB-lite"/>
    </source>
</evidence>
<dbReference type="EMBL" id="JASBNA010000001">
    <property type="protein sequence ID" value="KAK7695881.1"/>
    <property type="molecule type" value="Genomic_DNA"/>
</dbReference>
<feature type="region of interest" description="Disordered" evidence="1">
    <location>
        <begin position="94"/>
        <end position="130"/>
    </location>
</feature>
<evidence type="ECO:0000313" key="3">
    <source>
        <dbReference type="Proteomes" id="UP001385951"/>
    </source>
</evidence>